<comment type="subcellular location">
    <subcellularLocation>
        <location evidence="1">Cell membrane</location>
        <topology evidence="1">Multi-pass membrane protein</topology>
    </subcellularLocation>
</comment>
<evidence type="ECO:0000256" key="1">
    <source>
        <dbReference type="ARBA" id="ARBA00004651"/>
    </source>
</evidence>
<feature type="transmembrane region" description="Helical" evidence="7">
    <location>
        <begin position="233"/>
        <end position="254"/>
    </location>
</feature>
<sequence length="295" mass="32821">MDYITLSNQAFIALSCSFILALLVILIVRSIIKNKSPHGLRRELAQKDNFAMGISYAATLFTVLVVTGFLFKNLSFTDIQADAIYGFFLMVFAFAYIHLGKSIHAKIILKDFNEEKEIQHKNICAALVESGVMIGNGVLILGLYNWSHAQSLDGLLILAVTFIQLQFFLYLNSRWHEYLFSKANQGSSLQNQFKFENISLGLRYGGQTLGTCLAIYAGLASTNYFPGKMVENLLMVALHCGILIFLQQFLSALAIRLALPKINTESEIDQQDNIGIASIELAVYIAVGLLLVKLF</sequence>
<gene>
    <name evidence="8" type="ORF">SAMN02745724_00206</name>
</gene>
<comment type="similarity">
    <text evidence="2">Belongs to the UPF0719 family.</text>
</comment>
<evidence type="ECO:0008006" key="10">
    <source>
        <dbReference type="Google" id="ProtNLM"/>
    </source>
</evidence>
<evidence type="ECO:0000256" key="6">
    <source>
        <dbReference type="ARBA" id="ARBA00023136"/>
    </source>
</evidence>
<dbReference type="EMBL" id="FOLO01000001">
    <property type="protein sequence ID" value="SFB81873.1"/>
    <property type="molecule type" value="Genomic_DNA"/>
</dbReference>
<feature type="transmembrane region" description="Helical" evidence="7">
    <location>
        <begin position="6"/>
        <end position="28"/>
    </location>
</feature>
<feature type="transmembrane region" description="Helical" evidence="7">
    <location>
        <begin position="123"/>
        <end position="146"/>
    </location>
</feature>
<keyword evidence="6 7" id="KW-0472">Membrane</keyword>
<accession>A0A1I1EA91</accession>
<dbReference type="OrthoDB" id="6397734at2"/>
<evidence type="ECO:0000313" key="9">
    <source>
        <dbReference type="Proteomes" id="UP000198862"/>
    </source>
</evidence>
<dbReference type="Pfam" id="PF03994">
    <property type="entry name" value="DUF350"/>
    <property type="match status" value="2"/>
</dbReference>
<feature type="transmembrane region" description="Helical" evidence="7">
    <location>
        <begin position="83"/>
        <end position="103"/>
    </location>
</feature>
<proteinExistence type="inferred from homology"/>
<name>A0A1I1EA91_9GAMM</name>
<keyword evidence="9" id="KW-1185">Reference proteome</keyword>
<dbReference type="AlphaFoldDB" id="A0A1I1EA91"/>
<feature type="transmembrane region" description="Helical" evidence="7">
    <location>
        <begin position="152"/>
        <end position="171"/>
    </location>
</feature>
<keyword evidence="3" id="KW-1003">Cell membrane</keyword>
<dbReference type="InterPro" id="IPR007140">
    <property type="entry name" value="DUF350"/>
</dbReference>
<evidence type="ECO:0000256" key="2">
    <source>
        <dbReference type="ARBA" id="ARBA00005779"/>
    </source>
</evidence>
<dbReference type="PANTHER" id="PTHR40043">
    <property type="entry name" value="UPF0719 INNER MEMBRANE PROTEIN YJFL"/>
    <property type="match status" value="1"/>
</dbReference>
<evidence type="ECO:0000256" key="5">
    <source>
        <dbReference type="ARBA" id="ARBA00022989"/>
    </source>
</evidence>
<feature type="transmembrane region" description="Helical" evidence="7">
    <location>
        <begin position="49"/>
        <end position="71"/>
    </location>
</feature>
<evidence type="ECO:0000256" key="4">
    <source>
        <dbReference type="ARBA" id="ARBA00022692"/>
    </source>
</evidence>
<dbReference type="STRING" id="1123010.SAMN02745724_00206"/>
<organism evidence="8 9">
    <name type="scientific">Pseudoalteromonas denitrificans DSM 6059</name>
    <dbReference type="NCBI Taxonomy" id="1123010"/>
    <lineage>
        <taxon>Bacteria</taxon>
        <taxon>Pseudomonadati</taxon>
        <taxon>Pseudomonadota</taxon>
        <taxon>Gammaproteobacteria</taxon>
        <taxon>Alteromonadales</taxon>
        <taxon>Pseudoalteromonadaceae</taxon>
        <taxon>Pseudoalteromonas</taxon>
    </lineage>
</organism>
<dbReference type="PANTHER" id="PTHR40043:SF1">
    <property type="entry name" value="UPF0719 INNER MEMBRANE PROTEIN YJFL"/>
    <property type="match status" value="1"/>
</dbReference>
<evidence type="ECO:0000313" key="8">
    <source>
        <dbReference type="EMBL" id="SFB81873.1"/>
    </source>
</evidence>
<dbReference type="RefSeq" id="WP_091978947.1">
    <property type="nucleotide sequence ID" value="NZ_FOLO01000001.1"/>
</dbReference>
<keyword evidence="4 7" id="KW-0812">Transmembrane</keyword>
<protein>
    <recommendedName>
        <fullName evidence="10">DUF350 domain-containing protein</fullName>
    </recommendedName>
</protein>
<dbReference type="GO" id="GO:0005886">
    <property type="term" value="C:plasma membrane"/>
    <property type="evidence" value="ECO:0007669"/>
    <property type="project" value="UniProtKB-SubCell"/>
</dbReference>
<evidence type="ECO:0000256" key="3">
    <source>
        <dbReference type="ARBA" id="ARBA00022475"/>
    </source>
</evidence>
<feature type="transmembrane region" description="Helical" evidence="7">
    <location>
        <begin position="274"/>
        <end position="292"/>
    </location>
</feature>
<keyword evidence="5 7" id="KW-1133">Transmembrane helix</keyword>
<dbReference type="Proteomes" id="UP000198862">
    <property type="component" value="Unassembled WGS sequence"/>
</dbReference>
<reference evidence="8 9" key="1">
    <citation type="submission" date="2016-10" db="EMBL/GenBank/DDBJ databases">
        <authorList>
            <person name="de Groot N.N."/>
        </authorList>
    </citation>
    <scope>NUCLEOTIDE SEQUENCE [LARGE SCALE GENOMIC DNA]</scope>
    <source>
        <strain evidence="8 9">DSM 6059</strain>
    </source>
</reference>
<evidence type="ECO:0000256" key="7">
    <source>
        <dbReference type="SAM" id="Phobius"/>
    </source>
</evidence>